<gene>
    <name evidence="4" type="ORF">OFUS_LOCUS24736</name>
</gene>
<dbReference type="CDD" id="cd00037">
    <property type="entry name" value="CLECT"/>
    <property type="match status" value="1"/>
</dbReference>
<keyword evidence="2" id="KW-0472">Membrane</keyword>
<accession>A0A8S4Q8X9</accession>
<feature type="region of interest" description="Disordered" evidence="1">
    <location>
        <begin position="757"/>
        <end position="837"/>
    </location>
</feature>
<dbReference type="PROSITE" id="PS50041">
    <property type="entry name" value="C_TYPE_LECTIN_2"/>
    <property type="match status" value="2"/>
</dbReference>
<feature type="domain" description="C-type lectin" evidence="3">
    <location>
        <begin position="39"/>
        <end position="151"/>
    </location>
</feature>
<organism evidence="4 5">
    <name type="scientific">Owenia fusiformis</name>
    <name type="common">Polychaete worm</name>
    <dbReference type="NCBI Taxonomy" id="6347"/>
    <lineage>
        <taxon>Eukaryota</taxon>
        <taxon>Metazoa</taxon>
        <taxon>Spiralia</taxon>
        <taxon>Lophotrochozoa</taxon>
        <taxon>Annelida</taxon>
        <taxon>Polychaeta</taxon>
        <taxon>Sedentaria</taxon>
        <taxon>Canalipalpata</taxon>
        <taxon>Sabellida</taxon>
        <taxon>Oweniida</taxon>
        <taxon>Oweniidae</taxon>
        <taxon>Owenia</taxon>
    </lineage>
</organism>
<dbReference type="PANTHER" id="PTHR22803">
    <property type="entry name" value="MANNOSE, PHOSPHOLIPASE, LECTIN RECEPTOR RELATED"/>
    <property type="match status" value="1"/>
</dbReference>
<feature type="compositionally biased region" description="Low complexity" evidence="1">
    <location>
        <begin position="894"/>
        <end position="908"/>
    </location>
</feature>
<comment type="caution">
    <text evidence="4">The sequence shown here is derived from an EMBL/GenBank/DDBJ whole genome shotgun (WGS) entry which is preliminary data.</text>
</comment>
<feature type="compositionally biased region" description="Basic and acidic residues" evidence="1">
    <location>
        <begin position="924"/>
        <end position="934"/>
    </location>
</feature>
<feature type="compositionally biased region" description="Acidic residues" evidence="1">
    <location>
        <begin position="935"/>
        <end position="944"/>
    </location>
</feature>
<dbReference type="InterPro" id="IPR016186">
    <property type="entry name" value="C-type_lectin-like/link_sf"/>
</dbReference>
<reference evidence="4" key="1">
    <citation type="submission" date="2022-03" db="EMBL/GenBank/DDBJ databases">
        <authorList>
            <person name="Martin C."/>
        </authorList>
    </citation>
    <scope>NUCLEOTIDE SEQUENCE</scope>
</reference>
<keyword evidence="5" id="KW-1185">Reference proteome</keyword>
<dbReference type="InterPro" id="IPR050111">
    <property type="entry name" value="C-type_lectin/snaclec_domain"/>
</dbReference>
<sequence length="944" mass="107065">MFIKGERMDILTRVKLVTILGLFRLQHTNGCPFGWDFYYEGKCYKLVKEIVGVTTSTAQSRCNKFFGGGHLAKIETSEELDEIGLQIARRRRVTELWIGGAESLLWGRWNKETYTAAITKNDTRAKCIFPFKDSGSWSYSCIQNGTETYCVTDIRPDNITGASILGSCNSTELPHDRRLSLTNKLSTIKAVYYMSGLRTKHTRLSTYLCEVEIQSLDPTDWSMVFKAVTGVPFTTGLNDTWFSNATVNQDLPLHQLYYMGTDQKLNFKSNVINLWHQKRIEWVKLSLFKDGVEVFNLTFLTQNTNRKNWFKADFLIYPRLEHGIHFEAFTGLSTFLITNQNAVEGNCSMDSIFIVSDSRHCMNEAVPSFYFKDTDNQLKEADVFTISVIESCARGWYHYRGSCYKRFFKLANYWESSETCRLQGGHLLSVTSQFEYDAMIGSVLSPDNTKLVNSYWTGLNDIENEGDFGWQDGSKLDKYEVWATDEPYKNITTSENATYINNDTIVVDSNETNVDKDCVMFYSYNVRNETICCWSFMVYFSYPEWMTANCSEQHHFVCEYELENNNGTEGYITTQEPTTTELTTTGHVTTETSTSIPYKKNITLLPAIVWKPVKPIEYPVEEATGGAVFGAFGSALLIIVAVVIVLSDSQAFIRDFSRLKRNLKGCCDRRRHHKKKKKLLNKLFDNARENAEYGKASSDAVHLTMENGVKATVVYELRDPEESRTDFTKDPILSKLTSNANNIKTSDSNGASAIRLAKGESSSNNGNSNLKRRKATPNSNAQNGSMKMPGRANPSFIHSSLSLQSAAKSPMVQKDGQIPHMGQEISPQNSSESGIGSDQIDMEISDEQIMIHFKDPDDKGGDMVYYNQEIDHNPIPYPPEPPIDYETNEDETTSQENVTSQSTQNSQQDIAELKMALESTFRPQSRETSVKEGGDENDWNEWLR</sequence>
<evidence type="ECO:0000256" key="1">
    <source>
        <dbReference type="SAM" id="MobiDB-lite"/>
    </source>
</evidence>
<dbReference type="AlphaFoldDB" id="A0A8S4Q8X9"/>
<keyword evidence="2" id="KW-0812">Transmembrane</keyword>
<feature type="region of interest" description="Disordered" evidence="1">
    <location>
        <begin position="871"/>
        <end position="944"/>
    </location>
</feature>
<evidence type="ECO:0000313" key="4">
    <source>
        <dbReference type="EMBL" id="CAH1800899.1"/>
    </source>
</evidence>
<feature type="compositionally biased region" description="Polar residues" evidence="1">
    <location>
        <begin position="825"/>
        <end position="836"/>
    </location>
</feature>
<dbReference type="OrthoDB" id="6162106at2759"/>
<feature type="compositionally biased region" description="Polar residues" evidence="1">
    <location>
        <begin position="796"/>
        <end position="807"/>
    </location>
</feature>
<proteinExistence type="predicted"/>
<dbReference type="EMBL" id="CAIIXF020000012">
    <property type="protein sequence ID" value="CAH1800899.1"/>
    <property type="molecule type" value="Genomic_DNA"/>
</dbReference>
<keyword evidence="2" id="KW-1133">Transmembrane helix</keyword>
<dbReference type="SMART" id="SM00034">
    <property type="entry name" value="CLECT"/>
    <property type="match status" value="2"/>
</dbReference>
<protein>
    <recommendedName>
        <fullName evidence="3">C-type lectin domain-containing protein</fullName>
    </recommendedName>
</protein>
<dbReference type="InterPro" id="IPR001304">
    <property type="entry name" value="C-type_lectin-like"/>
</dbReference>
<name>A0A8S4Q8X9_OWEFU</name>
<dbReference type="SUPFAM" id="SSF56436">
    <property type="entry name" value="C-type lectin-like"/>
    <property type="match status" value="2"/>
</dbReference>
<feature type="domain" description="C-type lectin" evidence="3">
    <location>
        <begin position="399"/>
        <end position="559"/>
    </location>
</feature>
<dbReference type="Pfam" id="PF00059">
    <property type="entry name" value="Lectin_C"/>
    <property type="match status" value="1"/>
</dbReference>
<dbReference type="InterPro" id="IPR016187">
    <property type="entry name" value="CTDL_fold"/>
</dbReference>
<dbReference type="Proteomes" id="UP000749559">
    <property type="component" value="Unassembled WGS sequence"/>
</dbReference>
<evidence type="ECO:0000259" key="3">
    <source>
        <dbReference type="PROSITE" id="PS50041"/>
    </source>
</evidence>
<dbReference type="Gene3D" id="3.10.100.10">
    <property type="entry name" value="Mannose-Binding Protein A, subunit A"/>
    <property type="match status" value="2"/>
</dbReference>
<evidence type="ECO:0000313" key="5">
    <source>
        <dbReference type="Proteomes" id="UP000749559"/>
    </source>
</evidence>
<evidence type="ECO:0000256" key="2">
    <source>
        <dbReference type="SAM" id="Phobius"/>
    </source>
</evidence>
<feature type="transmembrane region" description="Helical" evidence="2">
    <location>
        <begin position="626"/>
        <end position="646"/>
    </location>
</feature>
<feature type="compositionally biased region" description="Polar residues" evidence="1">
    <location>
        <begin position="776"/>
        <end position="785"/>
    </location>
</feature>